<keyword evidence="2" id="KW-1185">Reference proteome</keyword>
<dbReference type="AlphaFoldDB" id="A0A1H7X2D5"/>
<protein>
    <submittedName>
        <fullName evidence="1">Uncharacterized protein</fullName>
    </submittedName>
</protein>
<dbReference type="EMBL" id="FOBS01000009">
    <property type="protein sequence ID" value="SEM28056.1"/>
    <property type="molecule type" value="Genomic_DNA"/>
</dbReference>
<proteinExistence type="predicted"/>
<dbReference type="STRING" id="43775.SAMN04489760_10922"/>
<accession>A0A1H7X2D5</accession>
<organism evidence="1 2">
    <name type="scientific">Syntrophus gentianae</name>
    <dbReference type="NCBI Taxonomy" id="43775"/>
    <lineage>
        <taxon>Bacteria</taxon>
        <taxon>Pseudomonadati</taxon>
        <taxon>Thermodesulfobacteriota</taxon>
        <taxon>Syntrophia</taxon>
        <taxon>Syntrophales</taxon>
        <taxon>Syntrophaceae</taxon>
        <taxon>Syntrophus</taxon>
    </lineage>
</organism>
<gene>
    <name evidence="1" type="ORF">SAMN04489760_10922</name>
</gene>
<sequence>MGFAFYHIERFVDGAKKNRTESIIGVCYSRMDRF</sequence>
<dbReference type="Proteomes" id="UP000198744">
    <property type="component" value="Unassembled WGS sequence"/>
</dbReference>
<name>A0A1H7X2D5_9BACT</name>
<reference evidence="1 2" key="1">
    <citation type="submission" date="2016-10" db="EMBL/GenBank/DDBJ databases">
        <authorList>
            <person name="de Groot N.N."/>
        </authorList>
    </citation>
    <scope>NUCLEOTIDE SEQUENCE [LARGE SCALE GENOMIC DNA]</scope>
    <source>
        <strain evidence="1 2">DSM 8423</strain>
    </source>
</reference>
<evidence type="ECO:0000313" key="1">
    <source>
        <dbReference type="EMBL" id="SEM28056.1"/>
    </source>
</evidence>
<evidence type="ECO:0000313" key="2">
    <source>
        <dbReference type="Proteomes" id="UP000198744"/>
    </source>
</evidence>